<proteinExistence type="predicted"/>
<dbReference type="Pfam" id="PF21099">
    <property type="entry name" value="POLQ_helical"/>
    <property type="match status" value="1"/>
</dbReference>
<evidence type="ECO:0000259" key="11">
    <source>
        <dbReference type="PROSITE" id="PS51192"/>
    </source>
</evidence>
<feature type="region of interest" description="Disordered" evidence="10">
    <location>
        <begin position="1830"/>
        <end position="1854"/>
    </location>
</feature>
<gene>
    <name evidence="13" type="ORF">Q4I31_004142</name>
</gene>
<feature type="compositionally biased region" description="Low complexity" evidence="10">
    <location>
        <begin position="1192"/>
        <end position="1210"/>
    </location>
</feature>
<evidence type="ECO:0000256" key="10">
    <source>
        <dbReference type="SAM" id="MobiDB-lite"/>
    </source>
</evidence>
<dbReference type="GO" id="GO:0005634">
    <property type="term" value="C:nucleus"/>
    <property type="evidence" value="ECO:0007669"/>
    <property type="project" value="UniProtKB-SubCell"/>
</dbReference>
<reference evidence="13 14" key="1">
    <citation type="submission" date="2024-02" db="EMBL/GenBank/DDBJ databases">
        <title>FIRST GENOME SEQUENCES OF Leishmania (Viannia) shawi, Leishmania (Viannia) lindenbergi AND Leishmania (Viannia) utingensis.</title>
        <authorList>
            <person name="Resadore F."/>
            <person name="Custodio M.G.F."/>
            <person name="Boite M.C."/>
            <person name="Cupolillo E."/>
            <person name="Ferreira G.E.M."/>
        </authorList>
    </citation>
    <scope>NUCLEOTIDE SEQUENCE [LARGE SCALE GENOMIC DNA]</scope>
    <source>
        <strain evidence="13 14">MHOM/BR/1966/M15733</strain>
    </source>
</reference>
<sequence>MRRSMMTTRGFHAPRPSGSHEPLADNTVSSSNSAAPPPPSVSTSCKASARGSATAGASSSASSSSSPRHRSSDGGRKTSATTAATGDAGVGPVNTTISPRGGCFSSLQAPRGLLSGHFSANHRRRISRRDAQAIPPASASTAATAARAPADTTTVVTAAAEHAAVPTSRDDRAATLGSDDTSLRCKRPRSPFLDDSHVGGTHDRDEATSPRSRATSTRSNSVGDKSDDATSLAQLRISRLPTARRFSTSHTPRTVFYPPSAERPVEFLRSSHDADGDGTMGAPESALEPRVSSAPLAAGVHVTSEHTLHVHPWGSETAVLGGTGAGDALTLAPTTGTLWVPGSNPAVCVDREQCSSITPVSEHPMTPLSAAMTAPRTTPSSTQSGERFLSILECQRRNDATALTTVPPSLPSLSLPYRSPCCTSASQLVSSAPPAVPSISKAAPSTPPSLSLPLLPCGPTSPLPAVPQLRVCNFDAPPFSSPRLERAVPLPSPSFVGGTLSPAIGLMPGQAGTFAAAAAAGGSEHQSLLSLAPPASVLDKLACVPQQQEQQAPMIPFYALAAAEEAEREECDEVLEREMVEDLRMSTDIAFTPSGTGSGAPPLFSQSSMIQEEEEQATEEGGEAAVCMMRGRAVVAERAGDNSGLHSGLMISGQEGDACPVFRSQDDAAGQLIAGSPLSPRPVVPGTFDQHALLSCGGCGGGTAATDLSGATPLSSSAGLFSPFTGPPSALSTWPIREATPPRFPAVSASGAGLLPLSAVASGGSGGLGVEGLGRGRHRTMFSFSSLRAGTAAASPLPGPLAVPQACLLQSPVETAVDGLRANARDVVVPVAERATPAVRLPSSEACTTAQPPDQRLPLTLAAARVSTPRDSLPLLVVCAGAKGEECIAQGASPTGIVAPTSTPLPWSDTLAPATGFPTLSSSCRTVPPLSDSYAAALPCLAAAPGSSSATALPARPGRTCFTLHSVEPVTATSSFSATATAVAKPTTAAAVAFTGAVPPGHTEAAYLPSVSCSTGSYSAELQQLPRRCSVPPRGTAVLADSAEGATDATPSGATRVLSSMESSYTTVCAQQSVTKAHPMLLLPMDSVPATVAVHRTPSASTSEEAMGNRGNFTLQQSQLPLPTAAVTKGQQLWSSYNDNHPPASFTVTTVSPFVDRMNAEVPSAMAPQSAEAPTVHDETAQSHPRESKGMLFSSPLSPSQLPSLSLPRPTAAADDPAELFYDLPREVGHFYATRRSITSLYDWQHDLLTLPEVRQGGSFVYSLPTSGGKTLVAELSLLRCVLNRRKSCFLVLPFVSLAEEKTMALQPLTAAFDFNVDGHYGSSGRFPLCQAPAIYVCTIEKANSLLNHMLEEGRTEEIGAVVVDELHMVGEPRRGGTLELFLSKVLVINAMRQRQRDFVAAPASQGRQSACDTAPGWPEELEGVEEDLHETAVLTGISRAAVDPGPLQIIGMSATVPNLRTIAEWLRAVCFECNFRPVPLRAYSVVCGLVLRDGHHNERNLSGSSTTQHLLELATEVPDASVLIFCASRQQCVDTARGIVNYLKAQAIASQKMPSAVMAGCSDVTEEAQHVSALGVPFSSLMKGQAPAAAVAAVPPQASPAIKSLLADLEALTHYEASQLSEVIPFGVAFHHGGLLAEERDLIETAFRRNHIRILCCTSTLAAGVNLPARRVIIKTPYVGREFLTKSRYLQMCGRAGRAGSNTYGESFLLLSSRDQARGHALMHACVEPCCSQLLEDNQTFTRSLLECVGVGLVVDRQSACQWSESLLSRWAVGPVDTVWQPFIAAAATSSASASSKGAPPTAAANGMRGSAADLFHASQLVYDDDTVAAQSSEGSRSAPGPPAPLLSQSASPSLPSLPCVPPAAMNAMVRASLATLARCGFIRIIDARSDSSSGSGNDIRSVTDTRADGSGSTATGAAAEKTSGSASSAALEALLSRVFDDSHADASAETHNACHVQVLVTPFGSSSVRSCFSIEEALLLRDELDELCHTGLILSDDLHLCYFLTPLREVGKCDWELLRLMMSRMSDSRQRIASLLGVDAFFVDQQAMGLGGPLEATDEGRRRLFTAKRFYVALMLADVLAEVPMATVEQRYDVSRGQLQNLMRSASMFSSSITSFCHAMEWFSLEAVLSSFVKRLGFGVKPDLLPLMEVRGMQPPRARALWNAGFKKLATIAAADAEDMVSKVKAMNPKDSKAAKCFTKRSALMTIREANLALQSQIREKKGELQELAVRWGGGGVGLRGVR</sequence>
<feature type="compositionally biased region" description="Low complexity" evidence="10">
    <location>
        <begin position="1892"/>
        <end position="1902"/>
    </location>
</feature>
<dbReference type="PANTHER" id="PTHR47961:SF6">
    <property type="entry name" value="DNA-DIRECTED DNA POLYMERASE"/>
    <property type="match status" value="1"/>
</dbReference>
<dbReference type="Proteomes" id="UP001500131">
    <property type="component" value="Unassembled WGS sequence"/>
</dbReference>
<keyword evidence="7" id="KW-0234">DNA repair</keyword>
<evidence type="ECO:0000256" key="6">
    <source>
        <dbReference type="ARBA" id="ARBA00022840"/>
    </source>
</evidence>
<feature type="region of interest" description="Disordered" evidence="10">
    <location>
        <begin position="1892"/>
        <end position="1924"/>
    </location>
</feature>
<evidence type="ECO:0000256" key="7">
    <source>
        <dbReference type="ARBA" id="ARBA00023204"/>
    </source>
</evidence>
<evidence type="ECO:0000256" key="8">
    <source>
        <dbReference type="ARBA" id="ARBA00023242"/>
    </source>
</evidence>
<keyword evidence="8" id="KW-0539">Nucleus</keyword>
<feature type="compositionally biased region" description="Low complexity" evidence="10">
    <location>
        <begin position="41"/>
        <end position="66"/>
    </location>
</feature>
<dbReference type="InterPro" id="IPR001650">
    <property type="entry name" value="Helicase_C-like"/>
</dbReference>
<keyword evidence="6" id="KW-0067">ATP-binding</keyword>
<evidence type="ECO:0000256" key="4">
    <source>
        <dbReference type="ARBA" id="ARBA00022801"/>
    </source>
</evidence>
<feature type="compositionally biased region" description="Basic and acidic residues" evidence="10">
    <location>
        <begin position="1175"/>
        <end position="1189"/>
    </location>
</feature>
<dbReference type="InterPro" id="IPR014001">
    <property type="entry name" value="Helicase_ATP-bd"/>
</dbReference>
<evidence type="ECO:0000256" key="3">
    <source>
        <dbReference type="ARBA" id="ARBA00022763"/>
    </source>
</evidence>
<dbReference type="GO" id="GO:0043138">
    <property type="term" value="F:3'-5' DNA helicase activity"/>
    <property type="evidence" value="ECO:0007669"/>
    <property type="project" value="UniProtKB-EC"/>
</dbReference>
<dbReference type="InterPro" id="IPR027417">
    <property type="entry name" value="P-loop_NTPase"/>
</dbReference>
<keyword evidence="4" id="KW-0378">Hydrolase</keyword>
<dbReference type="Gene3D" id="3.40.50.300">
    <property type="entry name" value="P-loop containing nucleotide triphosphate hydrolases"/>
    <property type="match status" value="3"/>
</dbReference>
<name>A0AAW3AD61_9TRYP</name>
<feature type="region of interest" description="Disordered" evidence="10">
    <location>
        <begin position="1"/>
        <end position="102"/>
    </location>
</feature>
<dbReference type="InterPro" id="IPR011545">
    <property type="entry name" value="DEAD/DEAH_box_helicase_dom"/>
</dbReference>
<feature type="region of interest" description="Disordered" evidence="10">
    <location>
        <begin position="270"/>
        <end position="292"/>
    </location>
</feature>
<dbReference type="GO" id="GO:0003676">
    <property type="term" value="F:nucleic acid binding"/>
    <property type="evidence" value="ECO:0007669"/>
    <property type="project" value="InterPro"/>
</dbReference>
<dbReference type="GO" id="GO:0006281">
    <property type="term" value="P:DNA repair"/>
    <property type="evidence" value="ECO:0007669"/>
    <property type="project" value="UniProtKB-KW"/>
</dbReference>
<accession>A0AAW3AD61</accession>
<dbReference type="Pfam" id="PF00271">
    <property type="entry name" value="Helicase_C"/>
    <property type="match status" value="1"/>
</dbReference>
<dbReference type="GO" id="GO:0016787">
    <property type="term" value="F:hydrolase activity"/>
    <property type="evidence" value="ECO:0007669"/>
    <property type="project" value="UniProtKB-KW"/>
</dbReference>
<evidence type="ECO:0000256" key="9">
    <source>
        <dbReference type="ARBA" id="ARBA00048988"/>
    </source>
</evidence>
<keyword evidence="3" id="KW-0227">DNA damage</keyword>
<evidence type="ECO:0000256" key="2">
    <source>
        <dbReference type="ARBA" id="ARBA00022741"/>
    </source>
</evidence>
<feature type="domain" description="Helicase C-terminal" evidence="12">
    <location>
        <begin position="1506"/>
        <end position="1747"/>
    </location>
</feature>
<organism evidence="13 14">
    <name type="scientific">Leishmania lindenbergi</name>
    <dbReference type="NCBI Taxonomy" id="651832"/>
    <lineage>
        <taxon>Eukaryota</taxon>
        <taxon>Discoba</taxon>
        <taxon>Euglenozoa</taxon>
        <taxon>Kinetoplastea</taxon>
        <taxon>Metakinetoplastina</taxon>
        <taxon>Trypanosomatida</taxon>
        <taxon>Trypanosomatidae</taxon>
        <taxon>Leishmaniinae</taxon>
        <taxon>Leishmania</taxon>
    </lineage>
</organism>
<comment type="caution">
    <text evidence="13">The sequence shown here is derived from an EMBL/GenBank/DDBJ whole genome shotgun (WGS) entry which is preliminary data.</text>
</comment>
<keyword evidence="14" id="KW-1185">Reference proteome</keyword>
<dbReference type="FunFam" id="1.10.3380.20:FF:000004">
    <property type="entry name" value="DNA polymerase theta (Helicase domain only), putative"/>
    <property type="match status" value="1"/>
</dbReference>
<feature type="region of interest" description="Disordered" evidence="10">
    <location>
        <begin position="1165"/>
        <end position="1211"/>
    </location>
</feature>
<dbReference type="CDD" id="cd18795">
    <property type="entry name" value="SF2_C_Ski2"/>
    <property type="match status" value="1"/>
</dbReference>
<dbReference type="InterPro" id="IPR048960">
    <property type="entry name" value="POLQ-like_helical"/>
</dbReference>
<feature type="compositionally biased region" description="Low complexity" evidence="10">
    <location>
        <begin position="209"/>
        <end position="221"/>
    </location>
</feature>
<feature type="compositionally biased region" description="Low complexity" evidence="10">
    <location>
        <begin position="1910"/>
        <end position="1924"/>
    </location>
</feature>
<evidence type="ECO:0000256" key="5">
    <source>
        <dbReference type="ARBA" id="ARBA00022806"/>
    </source>
</evidence>
<keyword evidence="2" id="KW-0547">Nucleotide-binding</keyword>
<dbReference type="PANTHER" id="PTHR47961">
    <property type="entry name" value="DNA POLYMERASE THETA, PUTATIVE (AFU_ORTHOLOGUE AFUA_1G05260)-RELATED"/>
    <property type="match status" value="1"/>
</dbReference>
<evidence type="ECO:0000259" key="12">
    <source>
        <dbReference type="PROSITE" id="PS51194"/>
    </source>
</evidence>
<keyword evidence="5 13" id="KW-0347">Helicase</keyword>
<feature type="compositionally biased region" description="Basic and acidic residues" evidence="10">
    <location>
        <begin position="192"/>
        <end position="208"/>
    </location>
</feature>
<dbReference type="Pfam" id="PF20470">
    <property type="entry name" value="HTH_61"/>
    <property type="match status" value="1"/>
</dbReference>
<evidence type="ECO:0000313" key="13">
    <source>
        <dbReference type="EMBL" id="KAL0504257.1"/>
    </source>
</evidence>
<protein>
    <submittedName>
        <fullName evidence="13">DEAD/DEAH box helicase/Helicase conserved C-terminal domain containing protein</fullName>
    </submittedName>
</protein>
<dbReference type="SMART" id="SM00487">
    <property type="entry name" value="DEXDc"/>
    <property type="match status" value="1"/>
</dbReference>
<dbReference type="InterPro" id="IPR046931">
    <property type="entry name" value="HTH_61"/>
</dbReference>
<dbReference type="InterPro" id="IPR050474">
    <property type="entry name" value="Hel308_SKI2-like"/>
</dbReference>
<comment type="subcellular location">
    <subcellularLocation>
        <location evidence="1">Nucleus</location>
    </subcellularLocation>
</comment>
<dbReference type="SUPFAM" id="SSF52540">
    <property type="entry name" value="P-loop containing nucleoside triphosphate hydrolases"/>
    <property type="match status" value="1"/>
</dbReference>
<dbReference type="PROSITE" id="PS51192">
    <property type="entry name" value="HELICASE_ATP_BIND_1"/>
    <property type="match status" value="1"/>
</dbReference>
<dbReference type="SUPFAM" id="SSF158702">
    <property type="entry name" value="Sec63 N-terminal domain-like"/>
    <property type="match status" value="1"/>
</dbReference>
<dbReference type="EMBL" id="JBAMZK010000025">
    <property type="protein sequence ID" value="KAL0504257.1"/>
    <property type="molecule type" value="Genomic_DNA"/>
</dbReference>
<dbReference type="Gene3D" id="1.10.3380.20">
    <property type="match status" value="1"/>
</dbReference>
<dbReference type="SMART" id="SM00490">
    <property type="entry name" value="HELICc"/>
    <property type="match status" value="1"/>
</dbReference>
<feature type="compositionally biased region" description="Low complexity" evidence="10">
    <location>
        <begin position="132"/>
        <end position="167"/>
    </location>
</feature>
<dbReference type="FunFam" id="3.40.50.300:FF:000813">
    <property type="entry name" value="helicase POLQ-like isoform X1"/>
    <property type="match status" value="1"/>
</dbReference>
<dbReference type="PROSITE" id="PS51194">
    <property type="entry name" value="HELICASE_CTER"/>
    <property type="match status" value="1"/>
</dbReference>
<dbReference type="Pfam" id="PF00270">
    <property type="entry name" value="DEAD"/>
    <property type="match status" value="1"/>
</dbReference>
<feature type="region of interest" description="Disordered" evidence="10">
    <location>
        <begin position="128"/>
        <end position="230"/>
    </location>
</feature>
<evidence type="ECO:0000256" key="1">
    <source>
        <dbReference type="ARBA" id="ARBA00004123"/>
    </source>
</evidence>
<evidence type="ECO:0000313" key="14">
    <source>
        <dbReference type="Proteomes" id="UP001500131"/>
    </source>
</evidence>
<comment type="catalytic activity">
    <reaction evidence="9">
        <text>ATP + H2O = ADP + phosphate + H(+)</text>
        <dbReference type="Rhea" id="RHEA:13065"/>
        <dbReference type="ChEBI" id="CHEBI:15377"/>
        <dbReference type="ChEBI" id="CHEBI:15378"/>
        <dbReference type="ChEBI" id="CHEBI:30616"/>
        <dbReference type="ChEBI" id="CHEBI:43474"/>
        <dbReference type="ChEBI" id="CHEBI:456216"/>
        <dbReference type="EC" id="5.6.2.4"/>
    </reaction>
</comment>
<feature type="domain" description="Helicase ATP-binding" evidence="11">
    <location>
        <begin position="1251"/>
        <end position="1475"/>
    </location>
</feature>
<feature type="compositionally biased region" description="Low complexity" evidence="10">
    <location>
        <begin position="78"/>
        <end position="91"/>
    </location>
</feature>
<dbReference type="CDD" id="cd18026">
    <property type="entry name" value="DEXHc_POLQ-like"/>
    <property type="match status" value="1"/>
</dbReference>
<dbReference type="GO" id="GO:0005524">
    <property type="term" value="F:ATP binding"/>
    <property type="evidence" value="ECO:0007669"/>
    <property type="project" value="UniProtKB-KW"/>
</dbReference>